<dbReference type="Pfam" id="PF01420">
    <property type="entry name" value="Methylase_S"/>
    <property type="match status" value="1"/>
</dbReference>
<organism evidence="5 6">
    <name type="scientific">Phytoplasma australiense</name>
    <dbReference type="NCBI Taxonomy" id="59748"/>
    <lineage>
        <taxon>Bacteria</taxon>
        <taxon>Bacillati</taxon>
        <taxon>Mycoplasmatota</taxon>
        <taxon>Mollicutes</taxon>
        <taxon>Acholeplasmatales</taxon>
        <taxon>Acholeplasmataceae</taxon>
        <taxon>Candidatus Phytoplasma</taxon>
        <taxon>16SrXII (Stolbur group)</taxon>
    </lineage>
</organism>
<keyword evidence="3" id="KW-0238">DNA-binding</keyword>
<name>B1VA01_PHYAS</name>
<dbReference type="Gene3D" id="3.90.220.20">
    <property type="entry name" value="DNA methylase specificity domains"/>
    <property type="match status" value="1"/>
</dbReference>
<sequence>MKLTEIFNVLQGNKLHANKVIEDAQGINLISRKGSNYGIIKKIKPIQNVKIFEPGLLTFSPDGTVCSTFLQICPFYATEHVKVLKPKPELKLSLNDLLYYVTVLRSYAPLFNFNRSAITKFSDFLLPSPQEIPSWVEKLGHFYINKFKKLLI</sequence>
<dbReference type="STRING" id="59748.PA0439"/>
<dbReference type="eggNOG" id="COG0732">
    <property type="taxonomic scope" value="Bacteria"/>
</dbReference>
<evidence type="ECO:0000256" key="2">
    <source>
        <dbReference type="ARBA" id="ARBA00022747"/>
    </source>
</evidence>
<evidence type="ECO:0000313" key="5">
    <source>
        <dbReference type="EMBL" id="CAM11773.1"/>
    </source>
</evidence>
<protein>
    <recommendedName>
        <fullName evidence="4">Type I restriction modification DNA specificity domain-containing protein</fullName>
    </recommendedName>
</protein>
<evidence type="ECO:0000256" key="3">
    <source>
        <dbReference type="ARBA" id="ARBA00023125"/>
    </source>
</evidence>
<dbReference type="KEGG" id="pal:PA0439"/>
<dbReference type="InterPro" id="IPR000055">
    <property type="entry name" value="Restrct_endonuc_typeI_TRD"/>
</dbReference>
<evidence type="ECO:0000259" key="4">
    <source>
        <dbReference type="Pfam" id="PF01420"/>
    </source>
</evidence>
<dbReference type="AlphaFoldDB" id="B1VA01"/>
<feature type="domain" description="Type I restriction modification DNA specificity" evidence="4">
    <location>
        <begin position="1"/>
        <end position="110"/>
    </location>
</feature>
<proteinExistence type="inferred from homology"/>
<keyword evidence="2" id="KW-0680">Restriction system</keyword>
<dbReference type="EMBL" id="AM422018">
    <property type="protein sequence ID" value="CAM11773.1"/>
    <property type="molecule type" value="Genomic_DNA"/>
</dbReference>
<reference evidence="5 6" key="1">
    <citation type="journal article" date="2008" name="J. Bacteriol.">
        <title>Comparative genome analysis of 'Candidatus Phytoplasma australiense' (subgroup tuf-Australia I; rp-A) and 'Ca. Phytoplasma asteris' strains OY-M and AY-WB.</title>
        <authorList>
            <person name="Tran-Nguyen L.T."/>
            <person name="Kube M."/>
            <person name="Schneider B."/>
            <person name="Reinhardt R."/>
            <person name="Gibb K.S."/>
        </authorList>
    </citation>
    <scope>NUCLEOTIDE SEQUENCE [LARGE SCALE GENOMIC DNA]</scope>
</reference>
<dbReference type="Proteomes" id="UP000008323">
    <property type="component" value="Chromosome"/>
</dbReference>
<evidence type="ECO:0000313" key="6">
    <source>
        <dbReference type="Proteomes" id="UP000008323"/>
    </source>
</evidence>
<dbReference type="InterPro" id="IPR044946">
    <property type="entry name" value="Restrct_endonuc_typeI_TRD_sf"/>
</dbReference>
<dbReference type="GO" id="GO:0003677">
    <property type="term" value="F:DNA binding"/>
    <property type="evidence" value="ECO:0007669"/>
    <property type="project" value="UniProtKB-KW"/>
</dbReference>
<accession>B1VA01</accession>
<gene>
    <name evidence="5" type="ordered locus">PA0439</name>
</gene>
<comment type="similarity">
    <text evidence="1">Belongs to the type-I restriction system S methylase family.</text>
</comment>
<dbReference type="SUPFAM" id="SSF116734">
    <property type="entry name" value="DNA methylase specificity domain"/>
    <property type="match status" value="1"/>
</dbReference>
<dbReference type="GO" id="GO:0009307">
    <property type="term" value="P:DNA restriction-modification system"/>
    <property type="evidence" value="ECO:0007669"/>
    <property type="project" value="UniProtKB-KW"/>
</dbReference>
<dbReference type="REBASE" id="18745">
    <property type="entry name" value="S.PauRPAORF438P"/>
</dbReference>
<evidence type="ECO:0000256" key="1">
    <source>
        <dbReference type="ARBA" id="ARBA00010923"/>
    </source>
</evidence>